<evidence type="ECO:0008006" key="4">
    <source>
        <dbReference type="Google" id="ProtNLM"/>
    </source>
</evidence>
<comment type="caution">
    <text evidence="2">The sequence shown here is derived from an EMBL/GenBank/DDBJ whole genome shotgun (WGS) entry which is preliminary data.</text>
</comment>
<dbReference type="InterPro" id="IPR010296">
    <property type="entry name" value="DUF899_thioredox"/>
</dbReference>
<dbReference type="Proteomes" id="UP000019277">
    <property type="component" value="Unassembled WGS sequence"/>
</dbReference>
<sequence>MGWSAPWVSSADSAYNRDWGWTREDGEYPGVSFYVRTGDDVFLTYVTEGRGVEPLSGFAGYLDRTVFGRQESWEDSPTGWPTGDPHTRNRRHDEYPAE</sequence>
<reference evidence="2 3" key="1">
    <citation type="journal article" date="2014" name="Genome Announc.">
        <title>Draft Genome Sequence of the Antitrypanosomally Active Sponge-Associated Bacterium Actinokineospora sp. Strain EG49.</title>
        <authorList>
            <person name="Harjes J."/>
            <person name="Ryu T."/>
            <person name="Abdelmohsen U.R."/>
            <person name="Moitinho-Silva L."/>
            <person name="Horn H."/>
            <person name="Ravasi T."/>
            <person name="Hentschel U."/>
        </authorList>
    </citation>
    <scope>NUCLEOTIDE SEQUENCE [LARGE SCALE GENOMIC DNA]</scope>
    <source>
        <strain evidence="2 3">EG49</strain>
    </source>
</reference>
<evidence type="ECO:0000313" key="2">
    <source>
        <dbReference type="EMBL" id="EWC58656.1"/>
    </source>
</evidence>
<dbReference type="RefSeq" id="WP_052021972.1">
    <property type="nucleotide sequence ID" value="NZ_AYXG01000231.1"/>
</dbReference>
<gene>
    <name evidence="2" type="ORF">UO65_6010</name>
</gene>
<feature type="compositionally biased region" description="Basic and acidic residues" evidence="1">
    <location>
        <begin position="85"/>
        <end position="98"/>
    </location>
</feature>
<evidence type="ECO:0000256" key="1">
    <source>
        <dbReference type="SAM" id="MobiDB-lite"/>
    </source>
</evidence>
<organism evidence="2 3">
    <name type="scientific">Actinokineospora spheciospongiae</name>
    <dbReference type="NCBI Taxonomy" id="909613"/>
    <lineage>
        <taxon>Bacteria</taxon>
        <taxon>Bacillati</taxon>
        <taxon>Actinomycetota</taxon>
        <taxon>Actinomycetes</taxon>
        <taxon>Pseudonocardiales</taxon>
        <taxon>Pseudonocardiaceae</taxon>
        <taxon>Actinokineospora</taxon>
    </lineage>
</organism>
<feature type="region of interest" description="Disordered" evidence="1">
    <location>
        <begin position="72"/>
        <end position="98"/>
    </location>
</feature>
<dbReference type="eggNOG" id="COG4312">
    <property type="taxonomic scope" value="Bacteria"/>
</dbReference>
<dbReference type="Pfam" id="PF05988">
    <property type="entry name" value="DUF899"/>
    <property type="match status" value="1"/>
</dbReference>
<dbReference type="STRING" id="909613.UO65_6010"/>
<protein>
    <recommendedName>
        <fullName evidence="4">DUF899 domain-containing protein</fullName>
    </recommendedName>
</protein>
<evidence type="ECO:0000313" key="3">
    <source>
        <dbReference type="Proteomes" id="UP000019277"/>
    </source>
</evidence>
<keyword evidence="3" id="KW-1185">Reference proteome</keyword>
<dbReference type="AlphaFoldDB" id="W7IQ68"/>
<accession>W7IQ68</accession>
<name>W7IQ68_9PSEU</name>
<proteinExistence type="predicted"/>
<dbReference type="OrthoDB" id="4721017at2"/>
<dbReference type="EMBL" id="AYXG01000231">
    <property type="protein sequence ID" value="EWC58656.1"/>
    <property type="molecule type" value="Genomic_DNA"/>
</dbReference>